<keyword evidence="4" id="KW-0255">Endonuclease</keyword>
<dbReference type="Gene3D" id="3.10.20.370">
    <property type="match status" value="1"/>
</dbReference>
<accession>A0A9W8JY26</accession>
<dbReference type="SUPFAM" id="SSF50630">
    <property type="entry name" value="Acid proteases"/>
    <property type="match status" value="1"/>
</dbReference>
<dbReference type="Gene3D" id="3.10.10.10">
    <property type="entry name" value="HIV Type 1 Reverse Transcriptase, subunit A, domain 1"/>
    <property type="match status" value="1"/>
</dbReference>
<keyword evidence="8" id="KW-1185">Reference proteome</keyword>
<dbReference type="OrthoDB" id="3246250at2759"/>
<dbReference type="PANTHER" id="PTHR37984">
    <property type="entry name" value="PROTEIN CBG26694"/>
    <property type="match status" value="1"/>
</dbReference>
<evidence type="ECO:0000256" key="4">
    <source>
        <dbReference type="ARBA" id="ARBA00022759"/>
    </source>
</evidence>
<feature type="domain" description="Reverse transcriptase" evidence="6">
    <location>
        <begin position="266"/>
        <end position="446"/>
    </location>
</feature>
<comment type="caution">
    <text evidence="7">The sequence shown here is derived from an EMBL/GenBank/DDBJ whole genome shotgun (WGS) entry which is preliminary data.</text>
</comment>
<keyword evidence="1" id="KW-0808">Transferase</keyword>
<evidence type="ECO:0000313" key="8">
    <source>
        <dbReference type="Proteomes" id="UP001148786"/>
    </source>
</evidence>
<reference evidence="7" key="1">
    <citation type="submission" date="2022-07" db="EMBL/GenBank/DDBJ databases">
        <title>Genome Sequence of Agrocybe chaxingu.</title>
        <authorList>
            <person name="Buettner E."/>
        </authorList>
    </citation>
    <scope>NUCLEOTIDE SEQUENCE</scope>
    <source>
        <strain evidence="7">MP-N11</strain>
    </source>
</reference>
<gene>
    <name evidence="7" type="ORF">NLJ89_g10750</name>
</gene>
<dbReference type="Proteomes" id="UP001148786">
    <property type="component" value="Unassembled WGS sequence"/>
</dbReference>
<evidence type="ECO:0000313" key="7">
    <source>
        <dbReference type="EMBL" id="KAJ3494703.1"/>
    </source>
</evidence>
<dbReference type="GO" id="GO:0004519">
    <property type="term" value="F:endonuclease activity"/>
    <property type="evidence" value="ECO:0007669"/>
    <property type="project" value="UniProtKB-KW"/>
</dbReference>
<dbReference type="CDD" id="cd01647">
    <property type="entry name" value="RT_LTR"/>
    <property type="match status" value="1"/>
</dbReference>
<dbReference type="InterPro" id="IPR043128">
    <property type="entry name" value="Rev_trsase/Diguanyl_cyclase"/>
</dbReference>
<dbReference type="GO" id="GO:0016779">
    <property type="term" value="F:nucleotidyltransferase activity"/>
    <property type="evidence" value="ECO:0007669"/>
    <property type="project" value="UniProtKB-KW"/>
</dbReference>
<dbReference type="CDD" id="cd00303">
    <property type="entry name" value="retropepsin_like"/>
    <property type="match status" value="1"/>
</dbReference>
<dbReference type="EMBL" id="JANKHO010002101">
    <property type="protein sequence ID" value="KAJ3494703.1"/>
    <property type="molecule type" value="Genomic_DNA"/>
</dbReference>
<protein>
    <recommendedName>
        <fullName evidence="6">Reverse transcriptase domain-containing protein</fullName>
    </recommendedName>
</protein>
<keyword evidence="3" id="KW-0540">Nuclease</keyword>
<name>A0A9W8JY26_9AGAR</name>
<evidence type="ECO:0000259" key="6">
    <source>
        <dbReference type="PROSITE" id="PS50878"/>
    </source>
</evidence>
<evidence type="ECO:0000256" key="1">
    <source>
        <dbReference type="ARBA" id="ARBA00022679"/>
    </source>
</evidence>
<evidence type="ECO:0000256" key="5">
    <source>
        <dbReference type="ARBA" id="ARBA00023268"/>
    </source>
</evidence>
<dbReference type="Pfam" id="PF17919">
    <property type="entry name" value="RT_RNaseH_2"/>
    <property type="match status" value="1"/>
</dbReference>
<dbReference type="InterPro" id="IPR043502">
    <property type="entry name" value="DNA/RNA_pol_sf"/>
</dbReference>
<keyword evidence="4" id="KW-0378">Hydrolase</keyword>
<keyword evidence="2" id="KW-0548">Nucleotidyltransferase</keyword>
<dbReference type="SUPFAM" id="SSF56672">
    <property type="entry name" value="DNA/RNA polymerases"/>
    <property type="match status" value="1"/>
</dbReference>
<dbReference type="Pfam" id="PF08284">
    <property type="entry name" value="RVP_2"/>
    <property type="match status" value="1"/>
</dbReference>
<dbReference type="InterPro" id="IPR000477">
    <property type="entry name" value="RT_dom"/>
</dbReference>
<proteinExistence type="predicted"/>
<evidence type="ECO:0000256" key="2">
    <source>
        <dbReference type="ARBA" id="ARBA00022695"/>
    </source>
</evidence>
<dbReference type="FunFam" id="3.30.70.270:FF:000020">
    <property type="entry name" value="Transposon Tf2-6 polyprotein-like Protein"/>
    <property type="match status" value="1"/>
</dbReference>
<dbReference type="InterPro" id="IPR041577">
    <property type="entry name" value="RT_RNaseH_2"/>
</dbReference>
<organism evidence="7 8">
    <name type="scientific">Agrocybe chaxingu</name>
    <dbReference type="NCBI Taxonomy" id="84603"/>
    <lineage>
        <taxon>Eukaryota</taxon>
        <taxon>Fungi</taxon>
        <taxon>Dikarya</taxon>
        <taxon>Basidiomycota</taxon>
        <taxon>Agaricomycotina</taxon>
        <taxon>Agaricomycetes</taxon>
        <taxon>Agaricomycetidae</taxon>
        <taxon>Agaricales</taxon>
        <taxon>Agaricineae</taxon>
        <taxon>Strophariaceae</taxon>
        <taxon>Agrocybe</taxon>
    </lineage>
</organism>
<dbReference type="PROSITE" id="PS50878">
    <property type="entry name" value="RT_POL"/>
    <property type="match status" value="1"/>
</dbReference>
<dbReference type="Gene3D" id="2.40.70.10">
    <property type="entry name" value="Acid Proteases"/>
    <property type="match status" value="1"/>
</dbReference>
<dbReference type="Gene3D" id="3.30.70.270">
    <property type="match status" value="2"/>
</dbReference>
<dbReference type="InterPro" id="IPR021109">
    <property type="entry name" value="Peptidase_aspartic_dom_sf"/>
</dbReference>
<keyword evidence="5" id="KW-0511">Multifunctional enzyme</keyword>
<sequence length="585" mass="67245">MFVPTSITTLDDKRSFDLDALLDSGATGCYISETFVRVNHCQLITLPRPIPVYNVDGSLNRNGSIKHVVDLEVTIKDHRERLRFSVTNLGSSDVILGFSWLKTHNPLVDWATADLCFLRCSDKCSAVTQPTIDDGPDHIRHTHEDCYDEFPDLTWETAITDELTEDETMLVVDVNDVEEDYLRAISIKEQIRQANEKRRQSASESDRYIKEFKSVFAQKEFDQLPPKRPWDHAIELKPDAQPITSKIYPLSKSEQEELDKFLEEHLKSGRIRPSKSPIASPFFFVKKKDGSLRPVQDYRKLNAMTIRNQYPLPLVSELMDKLNGSKYFTKLDVRWGFNNIRIKDGDEYKAAFITNRGLFEPLVMFFGLTNSPATFQNMMNDLFKDLILDGHVVIFMDDVLIFTDDRTQHARITREVLQILKDNNLYLKPEKCEFDKTEVEFLGVIVSHGSLRMSPSKVDAIASWPVPKSKRELQQFLGFLNFYRRFIHDFANLAAPLNHLTGNKPWNWTAIEHDAFHKLRTAALDGPVLALPLDDAPFRIEADSSGYATGAVLSQLHGEDWRPVAFYSKSLNDVERNYDIHDRHL</sequence>
<evidence type="ECO:0000256" key="3">
    <source>
        <dbReference type="ARBA" id="ARBA00022722"/>
    </source>
</evidence>
<dbReference type="InterPro" id="IPR050951">
    <property type="entry name" value="Retrovirus_Pol_polyprotein"/>
</dbReference>
<dbReference type="Pfam" id="PF00078">
    <property type="entry name" value="RVT_1"/>
    <property type="match status" value="1"/>
</dbReference>
<dbReference type="PANTHER" id="PTHR37984:SF5">
    <property type="entry name" value="PROTEIN NYNRIN-LIKE"/>
    <property type="match status" value="1"/>
</dbReference>
<dbReference type="AlphaFoldDB" id="A0A9W8JY26"/>